<reference evidence="2 3" key="1">
    <citation type="submission" date="2024-10" db="EMBL/GenBank/DDBJ databases">
        <title>The Natural Products Discovery Center: Release of the First 8490 Sequenced Strains for Exploring Actinobacteria Biosynthetic Diversity.</title>
        <authorList>
            <person name="Kalkreuter E."/>
            <person name="Kautsar S.A."/>
            <person name="Yang D."/>
            <person name="Bader C.D."/>
            <person name="Teijaro C.N."/>
            <person name="Fluegel L."/>
            <person name="Davis C.M."/>
            <person name="Simpson J.R."/>
            <person name="Lauterbach L."/>
            <person name="Steele A.D."/>
            <person name="Gui C."/>
            <person name="Meng S."/>
            <person name="Li G."/>
            <person name="Viehrig K."/>
            <person name="Ye F."/>
            <person name="Su P."/>
            <person name="Kiefer A.F."/>
            <person name="Nichols A."/>
            <person name="Cepeda A.J."/>
            <person name="Yan W."/>
            <person name="Fan B."/>
            <person name="Jiang Y."/>
            <person name="Adhikari A."/>
            <person name="Zheng C.-J."/>
            <person name="Schuster L."/>
            <person name="Cowan T.M."/>
            <person name="Smanski M.J."/>
            <person name="Chevrette M.G."/>
            <person name="De Carvalho L.P.S."/>
            <person name="Shen B."/>
        </authorList>
    </citation>
    <scope>NUCLEOTIDE SEQUENCE [LARGE SCALE GENOMIC DNA]</scope>
    <source>
        <strain evidence="2 3">NPDC019377</strain>
    </source>
</reference>
<evidence type="ECO:0000256" key="1">
    <source>
        <dbReference type="SAM" id="MobiDB-lite"/>
    </source>
</evidence>
<name>A0ABW7VWJ9_9NOCA</name>
<evidence type="ECO:0000313" key="2">
    <source>
        <dbReference type="EMBL" id="MFI2229741.1"/>
    </source>
</evidence>
<gene>
    <name evidence="2" type="ORF">ACH49Z_07795</name>
</gene>
<dbReference type="RefSeq" id="WP_397060791.1">
    <property type="nucleotide sequence ID" value="NZ_JBIRYL010000001.1"/>
</dbReference>
<protein>
    <submittedName>
        <fullName evidence="2">Uncharacterized protein</fullName>
    </submittedName>
</protein>
<comment type="caution">
    <text evidence="2">The sequence shown here is derived from an EMBL/GenBank/DDBJ whole genome shotgun (WGS) entry which is preliminary data.</text>
</comment>
<dbReference type="Proteomes" id="UP001611494">
    <property type="component" value="Unassembled WGS sequence"/>
</dbReference>
<organism evidence="2 3">
    <name type="scientific">Nocardia testacea</name>
    <dbReference type="NCBI Taxonomy" id="248551"/>
    <lineage>
        <taxon>Bacteria</taxon>
        <taxon>Bacillati</taxon>
        <taxon>Actinomycetota</taxon>
        <taxon>Actinomycetes</taxon>
        <taxon>Mycobacteriales</taxon>
        <taxon>Nocardiaceae</taxon>
        <taxon>Nocardia</taxon>
    </lineage>
</organism>
<sequence length="35" mass="3940">MLDCCRIGWGTVTTRHGGDRPISRPVWASAGDRRR</sequence>
<proteinExistence type="predicted"/>
<accession>A0ABW7VWJ9</accession>
<dbReference type="EMBL" id="JBIRYL010000001">
    <property type="protein sequence ID" value="MFI2229741.1"/>
    <property type="molecule type" value="Genomic_DNA"/>
</dbReference>
<keyword evidence="3" id="KW-1185">Reference proteome</keyword>
<feature type="region of interest" description="Disordered" evidence="1">
    <location>
        <begin position="15"/>
        <end position="35"/>
    </location>
</feature>
<evidence type="ECO:0000313" key="3">
    <source>
        <dbReference type="Proteomes" id="UP001611494"/>
    </source>
</evidence>